<dbReference type="Pfam" id="PF00018">
    <property type="entry name" value="SH3_1"/>
    <property type="match status" value="1"/>
</dbReference>
<evidence type="ECO:0000313" key="5">
    <source>
        <dbReference type="EMBL" id="GBC05606.1"/>
    </source>
</evidence>
<keyword evidence="6" id="KW-1185">Reference proteome</keyword>
<dbReference type="SMART" id="SM00326">
    <property type="entry name" value="SH3"/>
    <property type="match status" value="1"/>
</dbReference>
<dbReference type="InterPro" id="IPR036028">
    <property type="entry name" value="SH3-like_dom_sf"/>
</dbReference>
<dbReference type="GO" id="GO:0005737">
    <property type="term" value="C:cytoplasm"/>
    <property type="evidence" value="ECO:0007669"/>
    <property type="project" value="TreeGrafter"/>
</dbReference>
<dbReference type="PANTHER" id="PTHR14167">
    <property type="entry name" value="SH3 DOMAIN-CONTAINING"/>
    <property type="match status" value="1"/>
</dbReference>
<proteinExistence type="predicted"/>
<dbReference type="PANTHER" id="PTHR14167:SF116">
    <property type="entry name" value="CAP, ISOFORM AC"/>
    <property type="match status" value="1"/>
</dbReference>
<feature type="domain" description="SH3" evidence="4">
    <location>
        <begin position="230"/>
        <end position="289"/>
    </location>
</feature>
<dbReference type="AlphaFoldDB" id="A0A2Z6RRQ5"/>
<feature type="compositionally biased region" description="Low complexity" evidence="3">
    <location>
        <begin position="28"/>
        <end position="39"/>
    </location>
</feature>
<dbReference type="InterPro" id="IPR001452">
    <property type="entry name" value="SH3_domain"/>
</dbReference>
<evidence type="ECO:0000256" key="3">
    <source>
        <dbReference type="SAM" id="MobiDB-lite"/>
    </source>
</evidence>
<evidence type="ECO:0000256" key="1">
    <source>
        <dbReference type="ARBA" id="ARBA00022443"/>
    </source>
</evidence>
<feature type="compositionally biased region" description="Low complexity" evidence="3">
    <location>
        <begin position="89"/>
        <end position="129"/>
    </location>
</feature>
<evidence type="ECO:0000256" key="2">
    <source>
        <dbReference type="PROSITE-ProRule" id="PRU00192"/>
    </source>
</evidence>
<dbReference type="PRINTS" id="PR00452">
    <property type="entry name" value="SH3DOMAIN"/>
</dbReference>
<dbReference type="PROSITE" id="PS50002">
    <property type="entry name" value="SH3"/>
    <property type="match status" value="1"/>
</dbReference>
<protein>
    <recommendedName>
        <fullName evidence="4">SH3 domain-containing protein</fullName>
    </recommendedName>
</protein>
<comment type="caution">
    <text evidence="5">The sequence shown here is derived from an EMBL/GenBank/DDBJ whole genome shotgun (WGS) entry which is preliminary data.</text>
</comment>
<reference evidence="5 6" key="1">
    <citation type="submission" date="2017-11" db="EMBL/GenBank/DDBJ databases">
        <title>The genome of Rhizophagus clarus HR1 reveals common genetic basis of auxotrophy among arbuscular mycorrhizal fungi.</title>
        <authorList>
            <person name="Kobayashi Y."/>
        </authorList>
    </citation>
    <scope>NUCLEOTIDE SEQUENCE [LARGE SCALE GENOMIC DNA]</scope>
    <source>
        <strain evidence="5 6">HR1</strain>
    </source>
</reference>
<organism evidence="5 6">
    <name type="scientific">Rhizophagus clarus</name>
    <dbReference type="NCBI Taxonomy" id="94130"/>
    <lineage>
        <taxon>Eukaryota</taxon>
        <taxon>Fungi</taxon>
        <taxon>Fungi incertae sedis</taxon>
        <taxon>Mucoromycota</taxon>
        <taxon>Glomeromycotina</taxon>
        <taxon>Glomeromycetes</taxon>
        <taxon>Glomerales</taxon>
        <taxon>Glomeraceae</taxon>
        <taxon>Rhizophagus</taxon>
    </lineage>
</organism>
<dbReference type="SUPFAM" id="SSF50044">
    <property type="entry name" value="SH3-domain"/>
    <property type="match status" value="1"/>
</dbReference>
<evidence type="ECO:0000313" key="6">
    <source>
        <dbReference type="Proteomes" id="UP000247702"/>
    </source>
</evidence>
<dbReference type="Proteomes" id="UP000247702">
    <property type="component" value="Unassembled WGS sequence"/>
</dbReference>
<dbReference type="Gene3D" id="2.30.30.40">
    <property type="entry name" value="SH3 Domains"/>
    <property type="match status" value="1"/>
</dbReference>
<dbReference type="STRING" id="94130.A0A2Z6RRQ5"/>
<sequence>MKPESPTKLDIGIQQKQYIDTPKDVTKNNKNVKNTTAVNLIDEKVGNNNKNNDENNDNNDNPQPIDKISEVQPMVITNGAEIKTAAVTNGNDQNSIDSSNNNNSNKNNINNINNNNKSNNINNVHSNSNEELDDMPNKELLSKISETLAEFYGGGKDHDETEGAQKNWPNSNAKVFDGTLTKEGEDIINNMSPEIKIRDFAFPTDDPRHWGQEIPEEEVEEEEEEEDIEYLNRRARALYDFPAENSSELSFQEGDILFVQCQKYEGWFMANLGEETGLIPVNYVKILGDDEDDEDEYGNWAEEGNNNE</sequence>
<gene>
    <name evidence="5" type="ORF">RclHR1_06310002</name>
</gene>
<dbReference type="EMBL" id="BEXD01004017">
    <property type="protein sequence ID" value="GBC05606.1"/>
    <property type="molecule type" value="Genomic_DNA"/>
</dbReference>
<accession>A0A2Z6RRQ5</accession>
<feature type="region of interest" description="Disordered" evidence="3">
    <location>
        <begin position="24"/>
        <end position="66"/>
    </location>
</feature>
<feature type="region of interest" description="Disordered" evidence="3">
    <location>
        <begin position="87"/>
        <end position="134"/>
    </location>
</feature>
<name>A0A2Z6RRQ5_9GLOM</name>
<keyword evidence="1 2" id="KW-0728">SH3 domain</keyword>
<evidence type="ECO:0000259" key="4">
    <source>
        <dbReference type="PROSITE" id="PS50002"/>
    </source>
</evidence>
<dbReference type="InterPro" id="IPR050384">
    <property type="entry name" value="Endophilin_SH3RF"/>
</dbReference>